<dbReference type="Pfam" id="PF12019">
    <property type="entry name" value="GspH"/>
    <property type="match status" value="1"/>
</dbReference>
<keyword evidence="3" id="KW-1003">Cell membrane</keyword>
<proteinExistence type="inferred from homology"/>
<dbReference type="InterPro" id="IPR012902">
    <property type="entry name" value="N_methyl_site"/>
</dbReference>
<dbReference type="AlphaFoldDB" id="A0A370X8G2"/>
<evidence type="ECO:0000256" key="3">
    <source>
        <dbReference type="ARBA" id="ARBA00022475"/>
    </source>
</evidence>
<keyword evidence="4" id="KW-0488">Methylation</keyword>
<dbReference type="NCBIfam" id="TIGR02532">
    <property type="entry name" value="IV_pilin_GFxxxE"/>
    <property type="match status" value="1"/>
</dbReference>
<evidence type="ECO:0000256" key="8">
    <source>
        <dbReference type="ARBA" id="ARBA00023136"/>
    </source>
</evidence>
<evidence type="ECO:0000256" key="10">
    <source>
        <dbReference type="ARBA" id="ARBA00030775"/>
    </source>
</evidence>
<evidence type="ECO:0000256" key="1">
    <source>
        <dbReference type="ARBA" id="ARBA00004377"/>
    </source>
</evidence>
<dbReference type="Gene3D" id="3.55.40.10">
    <property type="entry name" value="minor pseudopilin epsh domain"/>
    <property type="match status" value="1"/>
</dbReference>
<evidence type="ECO:0000256" key="11">
    <source>
        <dbReference type="SAM" id="Phobius"/>
    </source>
</evidence>
<gene>
    <name evidence="13" type="ORF">DWU98_01545</name>
</gene>
<evidence type="ECO:0000256" key="6">
    <source>
        <dbReference type="ARBA" id="ARBA00022692"/>
    </source>
</evidence>
<evidence type="ECO:0000256" key="4">
    <source>
        <dbReference type="ARBA" id="ARBA00022481"/>
    </source>
</evidence>
<name>A0A370X8G2_9GAMM</name>
<sequence>MGWMKPDYVSKAAWGSHQGFGLVEQIATLAVLAVAMAMAVPAFHRLAQSHELRVAQSDYIAALQHARSVAVNEQARMIFCATRDAHTCSGEDTWNQGWLIGRADPARAGQLVGPPRYAGRGYHDRLVITSNSGKKYIWFGPDGTAVNTFATLSFCVKDDPQRVLLVVITRVGRVRGEQGKSTDAPCAAALE</sequence>
<keyword evidence="6 11" id="KW-0812">Transmembrane</keyword>
<keyword evidence="5" id="KW-0997">Cell inner membrane</keyword>
<comment type="similarity">
    <text evidence="9">Belongs to the GSP H family.</text>
</comment>
<dbReference type="GO" id="GO:0015628">
    <property type="term" value="P:protein secretion by the type II secretion system"/>
    <property type="evidence" value="ECO:0007669"/>
    <property type="project" value="InterPro"/>
</dbReference>
<evidence type="ECO:0000256" key="2">
    <source>
        <dbReference type="ARBA" id="ARBA00021549"/>
    </source>
</evidence>
<evidence type="ECO:0000256" key="9">
    <source>
        <dbReference type="ARBA" id="ARBA00025772"/>
    </source>
</evidence>
<keyword evidence="7 11" id="KW-1133">Transmembrane helix</keyword>
<dbReference type="OrthoDB" id="2313614at2"/>
<keyword evidence="14" id="KW-1185">Reference proteome</keyword>
<dbReference type="EMBL" id="QRBE01000001">
    <property type="protein sequence ID" value="RDS84678.1"/>
    <property type="molecule type" value="Genomic_DNA"/>
</dbReference>
<accession>A0A370X8G2</accession>
<evidence type="ECO:0000313" key="13">
    <source>
        <dbReference type="EMBL" id="RDS84678.1"/>
    </source>
</evidence>
<evidence type="ECO:0000259" key="12">
    <source>
        <dbReference type="Pfam" id="PF12019"/>
    </source>
</evidence>
<dbReference type="InterPro" id="IPR045584">
    <property type="entry name" value="Pilin-like"/>
</dbReference>
<feature type="transmembrane region" description="Helical" evidence="11">
    <location>
        <begin position="20"/>
        <end position="43"/>
    </location>
</feature>
<evidence type="ECO:0000256" key="5">
    <source>
        <dbReference type="ARBA" id="ARBA00022519"/>
    </source>
</evidence>
<comment type="subcellular location">
    <subcellularLocation>
        <location evidence="1">Cell inner membrane</location>
        <topology evidence="1">Single-pass membrane protein</topology>
    </subcellularLocation>
</comment>
<dbReference type="SUPFAM" id="SSF54523">
    <property type="entry name" value="Pili subunits"/>
    <property type="match status" value="1"/>
</dbReference>
<feature type="domain" description="General secretion pathway GspH" evidence="12">
    <location>
        <begin position="59"/>
        <end position="172"/>
    </location>
</feature>
<organism evidence="13 14">
    <name type="scientific">Dyella monticola</name>
    <dbReference type="NCBI Taxonomy" id="1927958"/>
    <lineage>
        <taxon>Bacteria</taxon>
        <taxon>Pseudomonadati</taxon>
        <taxon>Pseudomonadota</taxon>
        <taxon>Gammaproteobacteria</taxon>
        <taxon>Lysobacterales</taxon>
        <taxon>Rhodanobacteraceae</taxon>
        <taxon>Dyella</taxon>
    </lineage>
</organism>
<dbReference type="RefSeq" id="WP_115493709.1">
    <property type="nucleotide sequence ID" value="NZ_QRBE01000001.1"/>
</dbReference>
<protein>
    <recommendedName>
        <fullName evidence="2">Type II secretion system protein H</fullName>
    </recommendedName>
    <alternativeName>
        <fullName evidence="10">General secretion pathway protein H</fullName>
    </alternativeName>
</protein>
<dbReference type="GO" id="GO:0005886">
    <property type="term" value="C:plasma membrane"/>
    <property type="evidence" value="ECO:0007669"/>
    <property type="project" value="UniProtKB-SubCell"/>
</dbReference>
<comment type="caution">
    <text evidence="13">The sequence shown here is derived from an EMBL/GenBank/DDBJ whole genome shotgun (WGS) entry which is preliminary data.</text>
</comment>
<dbReference type="GO" id="GO:0015627">
    <property type="term" value="C:type II protein secretion system complex"/>
    <property type="evidence" value="ECO:0007669"/>
    <property type="project" value="InterPro"/>
</dbReference>
<keyword evidence="8 11" id="KW-0472">Membrane</keyword>
<evidence type="ECO:0000313" key="14">
    <source>
        <dbReference type="Proteomes" id="UP000254258"/>
    </source>
</evidence>
<dbReference type="InterPro" id="IPR022346">
    <property type="entry name" value="T2SS_GspH"/>
</dbReference>
<evidence type="ECO:0000256" key="7">
    <source>
        <dbReference type="ARBA" id="ARBA00022989"/>
    </source>
</evidence>
<reference evidence="13 14" key="1">
    <citation type="submission" date="2018-07" db="EMBL/GenBank/DDBJ databases">
        <title>Dyella monticola sp. nov. and Dyella psychrodurans sp. nov. isolated from monsoon evergreen broad-leaved forest soil of Dinghu Mountain, China.</title>
        <authorList>
            <person name="Gao Z."/>
            <person name="Qiu L."/>
        </authorList>
    </citation>
    <scope>NUCLEOTIDE SEQUENCE [LARGE SCALE GENOMIC DNA]</scope>
    <source>
        <strain evidence="13 14">4G-K06</strain>
    </source>
</reference>
<dbReference type="Proteomes" id="UP000254258">
    <property type="component" value="Unassembled WGS sequence"/>
</dbReference>